<organism evidence="1 2">
    <name type="scientific">Camellia lanceoleosa</name>
    <dbReference type="NCBI Taxonomy" id="1840588"/>
    <lineage>
        <taxon>Eukaryota</taxon>
        <taxon>Viridiplantae</taxon>
        <taxon>Streptophyta</taxon>
        <taxon>Embryophyta</taxon>
        <taxon>Tracheophyta</taxon>
        <taxon>Spermatophyta</taxon>
        <taxon>Magnoliopsida</taxon>
        <taxon>eudicotyledons</taxon>
        <taxon>Gunneridae</taxon>
        <taxon>Pentapetalae</taxon>
        <taxon>asterids</taxon>
        <taxon>Ericales</taxon>
        <taxon>Theaceae</taxon>
        <taxon>Camellia</taxon>
    </lineage>
</organism>
<protein>
    <submittedName>
        <fullName evidence="1">F-box protein CPR1</fullName>
    </submittedName>
</protein>
<evidence type="ECO:0000313" key="1">
    <source>
        <dbReference type="EMBL" id="KAI8002253.1"/>
    </source>
</evidence>
<evidence type="ECO:0000313" key="2">
    <source>
        <dbReference type="Proteomes" id="UP001060215"/>
    </source>
</evidence>
<comment type="caution">
    <text evidence="1">The sequence shown here is derived from an EMBL/GenBank/DDBJ whole genome shotgun (WGS) entry which is preliminary data.</text>
</comment>
<keyword evidence="2" id="KW-1185">Reference proteome</keyword>
<name>A0ACC0GMB4_9ERIC</name>
<reference evidence="1 2" key="1">
    <citation type="journal article" date="2022" name="Plant J.">
        <title>Chromosome-level genome of Camellia lanceoleosa provides a valuable resource for understanding genome evolution and self-incompatibility.</title>
        <authorList>
            <person name="Gong W."/>
            <person name="Xiao S."/>
            <person name="Wang L."/>
            <person name="Liao Z."/>
            <person name="Chang Y."/>
            <person name="Mo W."/>
            <person name="Hu G."/>
            <person name="Li W."/>
            <person name="Zhao G."/>
            <person name="Zhu H."/>
            <person name="Hu X."/>
            <person name="Ji K."/>
            <person name="Xiang X."/>
            <person name="Song Q."/>
            <person name="Yuan D."/>
            <person name="Jin S."/>
            <person name="Zhang L."/>
        </authorList>
    </citation>
    <scope>NUCLEOTIDE SEQUENCE [LARGE SCALE GENOMIC DNA]</scope>
    <source>
        <strain evidence="1">SQ_2022a</strain>
    </source>
</reference>
<proteinExistence type="predicted"/>
<accession>A0ACC0GMB4</accession>
<gene>
    <name evidence="1" type="ORF">LOK49_LG08G03061</name>
</gene>
<sequence length="203" mass="23403">MANLSEEIIIEILSRLTITTLCRFRSVSKPWFSLISNPHFIKAHLNRNTIEHDRLILLSRFLFRSRNENESLVFVFVVGVASEFEVGFDEMTIGEETEPWLRNAPREVIGSLESMSRMISSGRFGIAIWEASTDGGCDALNAFENNNDVTKALHQYFQGKFPEGPSKHRWKHAKPRIKRICQRQRDIGWMSEPSSSKSDRFIL</sequence>
<dbReference type="EMBL" id="CM045766">
    <property type="protein sequence ID" value="KAI8002253.1"/>
    <property type="molecule type" value="Genomic_DNA"/>
</dbReference>
<dbReference type="Proteomes" id="UP001060215">
    <property type="component" value="Chromosome 9"/>
</dbReference>